<dbReference type="AlphaFoldDB" id="A0A8K1FIQ2"/>
<comment type="similarity">
    <text evidence="12">Belongs to the dihydrofolate reductase family.</text>
</comment>
<dbReference type="PRINTS" id="PR00070">
    <property type="entry name" value="DHFR"/>
</dbReference>
<keyword evidence="6" id="KW-0489">Methyltransferase</keyword>
<evidence type="ECO:0000256" key="11">
    <source>
        <dbReference type="ARBA" id="ARBA00025154"/>
    </source>
</evidence>
<dbReference type="GO" id="GO:0004799">
    <property type="term" value="F:thymidylate synthase activity"/>
    <property type="evidence" value="ECO:0007669"/>
    <property type="project" value="UniProtKB-EC"/>
</dbReference>
<evidence type="ECO:0000259" key="13">
    <source>
        <dbReference type="PROSITE" id="PS51330"/>
    </source>
</evidence>
<dbReference type="SUPFAM" id="SSF53597">
    <property type="entry name" value="Dihydrofolate reductase-like"/>
    <property type="match status" value="1"/>
</dbReference>
<comment type="function">
    <text evidence="11">Bifunctional enzyme. Involved in de novo dTMP biosynthesis. Key enzyme in folate metabolism. Catalyzes an essential reaction for de novo glycine and purine synthesis, DNA precursor synthesis, and for the conversion of dUMP to dTMP.</text>
</comment>
<evidence type="ECO:0000256" key="12">
    <source>
        <dbReference type="RuleBase" id="RU004474"/>
    </source>
</evidence>
<dbReference type="GO" id="GO:0046654">
    <property type="term" value="P:tetrahydrofolate biosynthetic process"/>
    <property type="evidence" value="ECO:0007669"/>
    <property type="project" value="UniProtKB-UniPathway"/>
</dbReference>
<keyword evidence="7" id="KW-0808">Transferase</keyword>
<dbReference type="GO" id="GO:0006730">
    <property type="term" value="P:one-carbon metabolic process"/>
    <property type="evidence" value="ECO:0007669"/>
    <property type="project" value="UniProtKB-KW"/>
</dbReference>
<evidence type="ECO:0000256" key="5">
    <source>
        <dbReference type="ARBA" id="ARBA00022563"/>
    </source>
</evidence>
<protein>
    <recommendedName>
        <fullName evidence="4">Bifunctional dihydrofolate reductase-thymidylate synthase</fullName>
        <ecNumber evidence="3">1.5.1.3</ecNumber>
        <ecNumber evidence="2">2.1.1.45</ecNumber>
    </recommendedName>
</protein>
<dbReference type="PANTHER" id="PTHR48069:SF3">
    <property type="entry name" value="DIHYDROFOLATE REDUCTASE"/>
    <property type="match status" value="1"/>
</dbReference>
<keyword evidence="9" id="KW-0521">NADP</keyword>
<gene>
    <name evidence="14" type="ORF">Poli38472_000025</name>
</gene>
<evidence type="ECO:0000313" key="14">
    <source>
        <dbReference type="EMBL" id="TMW59983.1"/>
    </source>
</evidence>
<dbReference type="InterPro" id="IPR017925">
    <property type="entry name" value="DHFR_CS"/>
</dbReference>
<dbReference type="Pfam" id="PF00186">
    <property type="entry name" value="DHFR_1"/>
    <property type="match status" value="1"/>
</dbReference>
<comment type="pathway">
    <text evidence="1">Cofactor biosynthesis; tetrahydrofolate biosynthesis; 5,6,7,8-tetrahydrofolate from 7,8-dihydrofolate: step 1/1.</text>
</comment>
<dbReference type="InterPro" id="IPR012259">
    <property type="entry name" value="DHFR"/>
</dbReference>
<accession>A0A8K1FIQ2</accession>
<feature type="domain" description="DHFR" evidence="13">
    <location>
        <begin position="8"/>
        <end position="177"/>
    </location>
</feature>
<keyword evidence="5" id="KW-0554">One-carbon metabolism</keyword>
<evidence type="ECO:0000313" key="15">
    <source>
        <dbReference type="Proteomes" id="UP000794436"/>
    </source>
</evidence>
<evidence type="ECO:0000256" key="7">
    <source>
        <dbReference type="ARBA" id="ARBA00022679"/>
    </source>
</evidence>
<evidence type="ECO:0000256" key="1">
    <source>
        <dbReference type="ARBA" id="ARBA00004903"/>
    </source>
</evidence>
<dbReference type="OrthoDB" id="4664297at2759"/>
<dbReference type="GO" id="GO:0050661">
    <property type="term" value="F:NADP binding"/>
    <property type="evidence" value="ECO:0007669"/>
    <property type="project" value="InterPro"/>
</dbReference>
<dbReference type="GO" id="GO:0004146">
    <property type="term" value="F:dihydrofolate reductase activity"/>
    <property type="evidence" value="ECO:0007669"/>
    <property type="project" value="UniProtKB-EC"/>
</dbReference>
<evidence type="ECO:0000256" key="10">
    <source>
        <dbReference type="ARBA" id="ARBA00023002"/>
    </source>
</evidence>
<dbReference type="EC" id="2.1.1.45" evidence="2"/>
<dbReference type="EC" id="1.5.1.3" evidence="3"/>
<evidence type="ECO:0000256" key="9">
    <source>
        <dbReference type="ARBA" id="ARBA00022857"/>
    </source>
</evidence>
<dbReference type="UniPathway" id="UPA00077">
    <property type="reaction ID" value="UER00158"/>
</dbReference>
<dbReference type="InterPro" id="IPR024072">
    <property type="entry name" value="DHFR-like_dom_sf"/>
</dbReference>
<dbReference type="GO" id="GO:0046452">
    <property type="term" value="P:dihydrofolate metabolic process"/>
    <property type="evidence" value="ECO:0007669"/>
    <property type="project" value="TreeGrafter"/>
</dbReference>
<evidence type="ECO:0000256" key="8">
    <source>
        <dbReference type="ARBA" id="ARBA00022727"/>
    </source>
</evidence>
<proteinExistence type="inferred from homology"/>
<dbReference type="PROSITE" id="PS51330">
    <property type="entry name" value="DHFR_2"/>
    <property type="match status" value="1"/>
</dbReference>
<dbReference type="Gene3D" id="3.40.430.10">
    <property type="entry name" value="Dihydrofolate Reductase, subunit A"/>
    <property type="match status" value="1"/>
</dbReference>
<keyword evidence="8" id="KW-0545">Nucleotide biosynthesis</keyword>
<dbReference type="PROSITE" id="PS00075">
    <property type="entry name" value="DHFR_1"/>
    <property type="match status" value="1"/>
</dbReference>
<keyword evidence="10" id="KW-0560">Oxidoreductase</keyword>
<evidence type="ECO:0000256" key="2">
    <source>
        <dbReference type="ARBA" id="ARBA00011947"/>
    </source>
</evidence>
<reference evidence="14" key="1">
    <citation type="submission" date="2019-03" db="EMBL/GenBank/DDBJ databases">
        <title>Long read genome sequence of the mycoparasitic Pythium oligandrum ATCC 38472 isolated from sugarbeet rhizosphere.</title>
        <authorList>
            <person name="Gaulin E."/>
        </authorList>
    </citation>
    <scope>NUCLEOTIDE SEQUENCE</scope>
    <source>
        <strain evidence="14">ATCC 38472_TT</strain>
    </source>
</reference>
<evidence type="ECO:0000256" key="3">
    <source>
        <dbReference type="ARBA" id="ARBA00012856"/>
    </source>
</evidence>
<comment type="caution">
    <text evidence="14">The sequence shown here is derived from an EMBL/GenBank/DDBJ whole genome shotgun (WGS) entry which is preliminary data.</text>
</comment>
<dbReference type="EMBL" id="SPLM01000108">
    <property type="protein sequence ID" value="TMW59983.1"/>
    <property type="molecule type" value="Genomic_DNA"/>
</dbReference>
<dbReference type="GO" id="GO:0046655">
    <property type="term" value="P:folic acid metabolic process"/>
    <property type="evidence" value="ECO:0007669"/>
    <property type="project" value="TreeGrafter"/>
</dbReference>
<sequence length="179" mass="19966">MMMPRRLPVSLIAACSLNRVIGKQGRLPWQLPCDWAWFVTATQGQVLIVGRKSFEEFGEPVPNRHTIVVSPSRATTTGEKWPHVHVVASLDAAIALAHDHPRYAQSNRVFVGGGERLYQEALDRDLIESCYVTRVHQHIADGDAFLPSWTSRCPELVFNATTKASNGTSLSFGVWRKTN</sequence>
<name>A0A8K1FIQ2_PYTOL</name>
<evidence type="ECO:0000256" key="6">
    <source>
        <dbReference type="ARBA" id="ARBA00022603"/>
    </source>
</evidence>
<dbReference type="GO" id="GO:0032259">
    <property type="term" value="P:methylation"/>
    <property type="evidence" value="ECO:0007669"/>
    <property type="project" value="UniProtKB-KW"/>
</dbReference>
<dbReference type="PANTHER" id="PTHR48069">
    <property type="entry name" value="DIHYDROFOLATE REDUCTASE"/>
    <property type="match status" value="1"/>
</dbReference>
<dbReference type="Proteomes" id="UP000794436">
    <property type="component" value="Unassembled WGS sequence"/>
</dbReference>
<organism evidence="14 15">
    <name type="scientific">Pythium oligandrum</name>
    <name type="common">Mycoparasitic fungus</name>
    <dbReference type="NCBI Taxonomy" id="41045"/>
    <lineage>
        <taxon>Eukaryota</taxon>
        <taxon>Sar</taxon>
        <taxon>Stramenopiles</taxon>
        <taxon>Oomycota</taxon>
        <taxon>Peronosporomycetes</taxon>
        <taxon>Pythiales</taxon>
        <taxon>Pythiaceae</taxon>
        <taxon>Pythium</taxon>
    </lineage>
</organism>
<keyword evidence="15" id="KW-1185">Reference proteome</keyword>
<dbReference type="GO" id="GO:0009165">
    <property type="term" value="P:nucleotide biosynthetic process"/>
    <property type="evidence" value="ECO:0007669"/>
    <property type="project" value="UniProtKB-KW"/>
</dbReference>
<dbReference type="InterPro" id="IPR001796">
    <property type="entry name" value="DHFR_dom"/>
</dbReference>
<evidence type="ECO:0000256" key="4">
    <source>
        <dbReference type="ARBA" id="ARBA00019798"/>
    </source>
</evidence>
<dbReference type="CDD" id="cd00209">
    <property type="entry name" value="DHFR"/>
    <property type="match status" value="1"/>
</dbReference>